<proteinExistence type="predicted"/>
<sequence>MIKMSEADYKKAIKVLFKAGGFQFPFSETLHNILKITIKDENLDFVLAFENAISQTIEQLKESSGLSKEEILKKADALAKTGVIINQPNRHGVMVYQMFPFHRQFEYIFMKNLEKTEENYKIAQLFKKINEEHSDIVQSQYDGMSAALKRMPPMDRTVPILENLETGEEINILVDEELEVPTEQILPTQKIRELIEKYDDIAVGNCYCRQHQEFLDNPCKQIELTPSCMTLGKSARHTSNHGFSKLVSKEEALKILKKCEDAGLVHKAYHRHGDIGQGEVAICNCCNCCCMTARDCLIFPVVNATNYLASIDEDLCTGCGTCVEKCYNKAIELNDDDKAERTEEYCVGCGVCAYHCSENAISLIEGQRLVRMIPPRKNN</sequence>
<evidence type="ECO:0000313" key="2">
    <source>
        <dbReference type="EMBL" id="KKN53069.1"/>
    </source>
</evidence>
<protein>
    <recommendedName>
        <fullName evidence="1">4Fe-4S ferredoxin-type domain-containing protein</fullName>
    </recommendedName>
</protein>
<gene>
    <name evidence="2" type="ORF">LCGC14_0606210</name>
</gene>
<dbReference type="PROSITE" id="PS51379">
    <property type="entry name" value="4FE4S_FER_2"/>
    <property type="match status" value="2"/>
</dbReference>
<dbReference type="EMBL" id="LAZR01000990">
    <property type="protein sequence ID" value="KKN53069.1"/>
    <property type="molecule type" value="Genomic_DNA"/>
</dbReference>
<reference evidence="2" key="1">
    <citation type="journal article" date="2015" name="Nature">
        <title>Complex archaea that bridge the gap between prokaryotes and eukaryotes.</title>
        <authorList>
            <person name="Spang A."/>
            <person name="Saw J.H."/>
            <person name="Jorgensen S.L."/>
            <person name="Zaremba-Niedzwiedzka K."/>
            <person name="Martijn J."/>
            <person name="Lind A.E."/>
            <person name="van Eijk R."/>
            <person name="Schleper C."/>
            <person name="Guy L."/>
            <person name="Ettema T.J."/>
        </authorList>
    </citation>
    <scope>NUCLEOTIDE SEQUENCE</scope>
</reference>
<feature type="domain" description="4Fe-4S ferredoxin-type" evidence="1">
    <location>
        <begin position="337"/>
        <end position="366"/>
    </location>
</feature>
<name>A0A0F9RDW8_9ZZZZ</name>
<comment type="caution">
    <text evidence="2">The sequence shown here is derived from an EMBL/GenBank/DDBJ whole genome shotgun (WGS) entry which is preliminary data.</text>
</comment>
<dbReference type="Gene3D" id="3.30.70.20">
    <property type="match status" value="1"/>
</dbReference>
<dbReference type="SUPFAM" id="SSF54862">
    <property type="entry name" value="4Fe-4S ferredoxins"/>
    <property type="match status" value="1"/>
</dbReference>
<organism evidence="2">
    <name type="scientific">marine sediment metagenome</name>
    <dbReference type="NCBI Taxonomy" id="412755"/>
    <lineage>
        <taxon>unclassified sequences</taxon>
        <taxon>metagenomes</taxon>
        <taxon>ecological metagenomes</taxon>
    </lineage>
</organism>
<dbReference type="AlphaFoldDB" id="A0A0F9RDW8"/>
<accession>A0A0F9RDW8</accession>
<evidence type="ECO:0000259" key="1">
    <source>
        <dbReference type="PROSITE" id="PS51379"/>
    </source>
</evidence>
<dbReference type="Pfam" id="PF00037">
    <property type="entry name" value="Fer4"/>
    <property type="match status" value="1"/>
</dbReference>
<feature type="domain" description="4Fe-4S ferredoxin-type" evidence="1">
    <location>
        <begin position="307"/>
        <end position="336"/>
    </location>
</feature>
<dbReference type="InterPro" id="IPR017896">
    <property type="entry name" value="4Fe4S_Fe-S-bd"/>
</dbReference>